<dbReference type="GeneID" id="60404240"/>
<dbReference type="RefSeq" id="XP_037878499.1">
    <property type="nucleotide sequence ID" value="XM_038022645.1"/>
</dbReference>
<reference evidence="2" key="1">
    <citation type="submission" date="2013-10" db="EMBL/GenBank/DDBJ databases">
        <title>Genomic analysis of the causative agents of coccidiosis in chickens.</title>
        <authorList>
            <person name="Reid A.J."/>
            <person name="Blake D."/>
            <person name="Billington K."/>
            <person name="Browne H."/>
            <person name="Dunn M."/>
            <person name="Hung S."/>
            <person name="Kawahara F."/>
            <person name="Miranda-Saavedra D."/>
            <person name="Mourier T."/>
            <person name="Nagra H."/>
            <person name="Otto T.D."/>
            <person name="Rawlings N."/>
            <person name="Sanchez A."/>
            <person name="Sanders M."/>
            <person name="Subramaniam C."/>
            <person name="Tay Y."/>
            <person name="Dear P."/>
            <person name="Doerig C."/>
            <person name="Gruber A."/>
            <person name="Parkinson J."/>
            <person name="Shirley M."/>
            <person name="Wan K.L."/>
            <person name="Berriman M."/>
            <person name="Tomley F."/>
            <person name="Pain A."/>
        </authorList>
    </citation>
    <scope>NUCLEOTIDE SEQUENCE [LARGE SCALE GENOMIC DNA]</scope>
    <source>
        <strain evidence="2">Houghton</strain>
    </source>
</reference>
<dbReference type="VEuPathDB" id="ToxoDB:EMH_0070260"/>
<feature type="chain" id="PRO_5004673287" evidence="1">
    <location>
        <begin position="23"/>
        <end position="264"/>
    </location>
</feature>
<protein>
    <submittedName>
        <fullName evidence="2">SAG family member</fullName>
    </submittedName>
</protein>
<dbReference type="InterPro" id="IPR021288">
    <property type="entry name" value="Surface_antigen"/>
</dbReference>
<evidence type="ECO:0000256" key="1">
    <source>
        <dbReference type="SAM" id="SignalP"/>
    </source>
</evidence>
<reference evidence="2" key="2">
    <citation type="submission" date="2013-10" db="EMBL/GenBank/DDBJ databases">
        <authorList>
            <person name="Aslett M."/>
        </authorList>
    </citation>
    <scope>NUCLEOTIDE SEQUENCE [LARGE SCALE GENOMIC DNA]</scope>
    <source>
        <strain evidence="2">Houghton</strain>
    </source>
</reference>
<dbReference type="Pfam" id="PF11054">
    <property type="entry name" value="Surface_antigen"/>
    <property type="match status" value="1"/>
</dbReference>
<dbReference type="Proteomes" id="UP000030744">
    <property type="component" value="Unassembled WGS sequence"/>
</dbReference>
<evidence type="ECO:0000313" key="3">
    <source>
        <dbReference type="Proteomes" id="UP000030744"/>
    </source>
</evidence>
<sequence>MAPLKIVSLACASALLIAQANTKESKGQEEPPQPEESPTYTVTVGKTGVCLDEMNAARGAAGLAHFLAAAEGSNNKWPQTEQDVEESSPWHPVCEALIAEGEPATEDQSTPSNTFPSGTYAFMALDTAEADCVAAVSHWKDAVSNFTSLPPSKTKGTTLYEKQQNVSFVALYNPSDSASVDCRVITCTQKLVQGPAALSIRSSVEGKKGHALLCMTTPDAFADSKAPFTEDQWNKIKASLTGSASAVAPSLLVFAIAAFGLAAL</sequence>
<name>U6KDV0_9EIME</name>
<keyword evidence="3" id="KW-1185">Reference proteome</keyword>
<evidence type="ECO:0000313" key="2">
    <source>
        <dbReference type="EMBL" id="CDJ36210.1"/>
    </source>
</evidence>
<dbReference type="AlphaFoldDB" id="U6KDV0"/>
<gene>
    <name evidence="2" type="ORF">EMH_0070260</name>
</gene>
<dbReference type="EMBL" id="HG735638">
    <property type="protein sequence ID" value="CDJ36210.1"/>
    <property type="molecule type" value="Genomic_DNA"/>
</dbReference>
<accession>U6KDV0</accession>
<proteinExistence type="predicted"/>
<keyword evidence="1" id="KW-0732">Signal</keyword>
<organism evidence="2 3">
    <name type="scientific">Eimeria mitis</name>
    <dbReference type="NCBI Taxonomy" id="44415"/>
    <lineage>
        <taxon>Eukaryota</taxon>
        <taxon>Sar</taxon>
        <taxon>Alveolata</taxon>
        <taxon>Apicomplexa</taxon>
        <taxon>Conoidasida</taxon>
        <taxon>Coccidia</taxon>
        <taxon>Eucoccidiorida</taxon>
        <taxon>Eimeriorina</taxon>
        <taxon>Eimeriidae</taxon>
        <taxon>Eimeria</taxon>
    </lineage>
</organism>
<feature type="signal peptide" evidence="1">
    <location>
        <begin position="1"/>
        <end position="22"/>
    </location>
</feature>